<proteinExistence type="predicted"/>
<dbReference type="STRING" id="1183432.AGR3A_Cc170251"/>
<accession>A0A1S7NX68</accession>
<sequence length="436" mass="46936">MAYVSLPRRLVTLLMISTVMVSCSAEGLVPPAEVDGTTRVSAIRSSRQQGYSAPPGAVYQAERAGQATDYPAAVSQPMPEPYASQDPLLQSPQGGQGYSTLDTQHQARMAASGHSATTQPMPTQAMPTQTMQNQAMSSQPMADSQIAEGEGGVNMDSMLGVEPVRGLAEEQDADIAEGVSQQPVVDGIGTDNPVAVSPPRRQQSAGQSRLIPPPPLGSSSRRQPVEEVAMLMPNDPMARGGQSNRSTMPPGVMPSSEVACRSELRRLGVAFRDVARIADGPTCGIDYPIELSGLASGVAIRPAVKLNCQVTLAFAKWVKFELVPSSRFRYLSGVGRITPMGGYSCRKMNSRSSNPWSEHARGNAIDIGTITLKNGKEIDVRSKNFFAFREKALLKAVRSDSCKYFSTVLGPGSDPNHWNHFHFDLRTRKSGYRHCD</sequence>
<feature type="compositionally biased region" description="Polar residues" evidence="1">
    <location>
        <begin position="87"/>
        <end position="100"/>
    </location>
</feature>
<feature type="region of interest" description="Disordered" evidence="1">
    <location>
        <begin position="180"/>
        <end position="222"/>
    </location>
</feature>
<dbReference type="RefSeq" id="WP_046798185.1">
    <property type="nucleotide sequence ID" value="NZ_LT009723.1"/>
</dbReference>
<evidence type="ECO:0000313" key="5">
    <source>
        <dbReference type="Proteomes" id="UP000191988"/>
    </source>
</evidence>
<evidence type="ECO:0000256" key="2">
    <source>
        <dbReference type="SAM" id="SignalP"/>
    </source>
</evidence>
<dbReference type="AlphaFoldDB" id="A0A1S7NX68"/>
<dbReference type="Proteomes" id="UP000191988">
    <property type="component" value="Unassembled WGS sequence"/>
</dbReference>
<feature type="signal peptide" evidence="2">
    <location>
        <begin position="1"/>
        <end position="25"/>
    </location>
</feature>
<keyword evidence="5" id="KW-1185">Reference proteome</keyword>
<dbReference type="EMBL" id="FBWK01000009">
    <property type="protein sequence ID" value="CUX12909.1"/>
    <property type="molecule type" value="Genomic_DNA"/>
</dbReference>
<protein>
    <recommendedName>
        <fullName evidence="3">Extensin-like C-terminal domain-containing protein</fullName>
    </recommendedName>
</protein>
<dbReference type="Pfam" id="PF06904">
    <property type="entry name" value="Extensin-like_C"/>
    <property type="match status" value="1"/>
</dbReference>
<keyword evidence="2" id="KW-0732">Signal</keyword>
<feature type="domain" description="Extensin-like C-terminal" evidence="3">
    <location>
        <begin position="259"/>
        <end position="435"/>
    </location>
</feature>
<name>A0A1S7NX68_9HYPH</name>
<gene>
    <name evidence="4" type="ORF">AGR3A_Cc170251</name>
</gene>
<evidence type="ECO:0000259" key="3">
    <source>
        <dbReference type="Pfam" id="PF06904"/>
    </source>
</evidence>
<organism evidence="4 5">
    <name type="scientific">Agrobacterium tomkonis CFBP 6623</name>
    <dbReference type="NCBI Taxonomy" id="1183432"/>
    <lineage>
        <taxon>Bacteria</taxon>
        <taxon>Pseudomonadati</taxon>
        <taxon>Pseudomonadota</taxon>
        <taxon>Alphaproteobacteria</taxon>
        <taxon>Hyphomicrobiales</taxon>
        <taxon>Rhizobiaceae</taxon>
        <taxon>Rhizobium/Agrobacterium group</taxon>
        <taxon>Agrobacterium</taxon>
        <taxon>Agrobacterium tumefaciens complex</taxon>
    </lineage>
</organism>
<dbReference type="InterPro" id="IPR009683">
    <property type="entry name" value="Extensin-like_C"/>
</dbReference>
<evidence type="ECO:0000313" key="4">
    <source>
        <dbReference type="EMBL" id="CUX12909.1"/>
    </source>
</evidence>
<evidence type="ECO:0000256" key="1">
    <source>
        <dbReference type="SAM" id="MobiDB-lite"/>
    </source>
</evidence>
<feature type="region of interest" description="Disordered" evidence="1">
    <location>
        <begin position="72"/>
        <end position="100"/>
    </location>
</feature>
<reference evidence="5" key="1">
    <citation type="submission" date="2016-01" db="EMBL/GenBank/DDBJ databases">
        <authorList>
            <person name="Regsiter A."/>
            <person name="william w."/>
        </authorList>
    </citation>
    <scope>NUCLEOTIDE SEQUENCE [LARGE SCALE GENOMIC DNA]</scope>
    <source>
        <strain evidence="5">CFBP 6623</strain>
    </source>
</reference>
<feature type="chain" id="PRO_5010564699" description="Extensin-like C-terminal domain-containing protein" evidence="2">
    <location>
        <begin position="26"/>
        <end position="436"/>
    </location>
</feature>